<dbReference type="InterPro" id="IPR036890">
    <property type="entry name" value="HATPase_C_sf"/>
</dbReference>
<dbReference type="Proteomes" id="UP000660265">
    <property type="component" value="Unassembled WGS sequence"/>
</dbReference>
<evidence type="ECO:0000256" key="11">
    <source>
        <dbReference type="SAM" id="Phobius"/>
    </source>
</evidence>
<feature type="transmembrane region" description="Helical" evidence="11">
    <location>
        <begin position="246"/>
        <end position="267"/>
    </location>
</feature>
<evidence type="ECO:0000256" key="3">
    <source>
        <dbReference type="ARBA" id="ARBA00012438"/>
    </source>
</evidence>
<reference evidence="15" key="1">
    <citation type="journal article" date="2019" name="Int. J. Syst. Evol. Microbiol.">
        <title>The Global Catalogue of Microorganisms (GCM) 10K type strain sequencing project: providing services to taxonomists for standard genome sequencing and annotation.</title>
        <authorList>
            <consortium name="The Broad Institute Genomics Platform"/>
            <consortium name="The Broad Institute Genome Sequencing Center for Infectious Disease"/>
            <person name="Wu L."/>
            <person name="Ma J."/>
        </authorList>
    </citation>
    <scope>NUCLEOTIDE SEQUENCE [LARGE SCALE GENOMIC DNA]</scope>
    <source>
        <strain evidence="15">CGMCC 4.7275</strain>
    </source>
</reference>
<dbReference type="EC" id="2.7.13.3" evidence="3"/>
<feature type="domain" description="HAMP" evidence="13">
    <location>
        <begin position="267"/>
        <end position="319"/>
    </location>
</feature>
<evidence type="ECO:0000256" key="5">
    <source>
        <dbReference type="ARBA" id="ARBA00022679"/>
    </source>
</evidence>
<dbReference type="SMART" id="SM00387">
    <property type="entry name" value="HATPase_c"/>
    <property type="match status" value="1"/>
</dbReference>
<comment type="caution">
    <text evidence="14">The sequence shown here is derived from an EMBL/GenBank/DDBJ whole genome shotgun (WGS) entry which is preliminary data.</text>
</comment>
<dbReference type="Gene3D" id="6.10.340.10">
    <property type="match status" value="1"/>
</dbReference>
<dbReference type="Pfam" id="PF05227">
    <property type="entry name" value="CHASE3"/>
    <property type="match status" value="1"/>
</dbReference>
<evidence type="ECO:0000313" key="15">
    <source>
        <dbReference type="Proteomes" id="UP000660265"/>
    </source>
</evidence>
<evidence type="ECO:0000256" key="2">
    <source>
        <dbReference type="ARBA" id="ARBA00004236"/>
    </source>
</evidence>
<feature type="compositionally biased region" description="Pro residues" evidence="10">
    <location>
        <begin position="49"/>
        <end position="59"/>
    </location>
</feature>
<feature type="region of interest" description="Disordered" evidence="10">
    <location>
        <begin position="1"/>
        <end position="61"/>
    </location>
</feature>
<evidence type="ECO:0000256" key="8">
    <source>
        <dbReference type="ARBA" id="ARBA00022989"/>
    </source>
</evidence>
<evidence type="ECO:0000256" key="4">
    <source>
        <dbReference type="ARBA" id="ARBA00022553"/>
    </source>
</evidence>
<dbReference type="RefSeq" id="WP_229701223.1">
    <property type="nucleotide sequence ID" value="NZ_BMMV01000024.1"/>
</dbReference>
<dbReference type="PROSITE" id="PS50885">
    <property type="entry name" value="HAMP"/>
    <property type="match status" value="1"/>
</dbReference>
<dbReference type="EMBL" id="BMMV01000024">
    <property type="protein sequence ID" value="GGK19904.1"/>
    <property type="molecule type" value="Genomic_DNA"/>
</dbReference>
<sequence length="589" mass="63940">MSETTRPHVGTPRPSADPPPSADSPPSADLPPSADPPPGGVPPDDTAPGPRPAPPPPPFGHRVRTLRRLTVQGWFLMAVGALCVMTLVAGGVAAAVLARTTDTGNHLIDEVAPARTQAFRLQAALLDQETGVRGYLLTRDEDLLEPYRRGLVAETAARQRLVELVDGLDEPAADLRAVDRAAREWRIQFADPALAGTGDQVASVTEAKQAFDRVRAALDAQQTQLGDEQRQARADFTDARSDRDRALIAALVAFLLTGVAISVLVHFTVVRPLNTVRTASRRVADGDFDHEIPAHGPADLRTVAQAVEDMRLRVVSELATSRSNEVELARQAADLDAGAVELRRSNAELEQFAYVASHDLQEPLRKVASFCQLLDKRYGDQLDERATQYIGFAVDGAKRMQVLINDLLTFSRVGRVQDAQEQVSLDAALDRAVRNLSVTIEETGAVVDRPAELPEVVGDPTLLTMVWQNLVGNAVKFRHPDRDPRITIAVDREEGADSWTFTVTDNGIGIPEEFAEKVFIIFQRLHARDAYAGTGIGLSLCKKVVEHSGGHIWIDTEHTGGTRIAFTLPAEQRRPVDVEPAPTTEGSTV</sequence>
<dbReference type="SUPFAM" id="SSF55874">
    <property type="entry name" value="ATPase domain of HSP90 chaperone/DNA topoisomerase II/histidine kinase"/>
    <property type="match status" value="1"/>
</dbReference>
<keyword evidence="7 14" id="KW-0418">Kinase</keyword>
<keyword evidence="9" id="KW-0902">Two-component regulatory system</keyword>
<dbReference type="InterPro" id="IPR005467">
    <property type="entry name" value="His_kinase_dom"/>
</dbReference>
<dbReference type="Gene3D" id="1.10.287.130">
    <property type="match status" value="1"/>
</dbReference>
<dbReference type="CDD" id="cd06225">
    <property type="entry name" value="HAMP"/>
    <property type="match status" value="1"/>
</dbReference>
<evidence type="ECO:0000259" key="13">
    <source>
        <dbReference type="PROSITE" id="PS50885"/>
    </source>
</evidence>
<dbReference type="Pfam" id="PF00672">
    <property type="entry name" value="HAMP"/>
    <property type="match status" value="1"/>
</dbReference>
<dbReference type="Pfam" id="PF02518">
    <property type="entry name" value="HATPase_c"/>
    <property type="match status" value="1"/>
</dbReference>
<dbReference type="InterPro" id="IPR036097">
    <property type="entry name" value="HisK_dim/P_sf"/>
</dbReference>
<evidence type="ECO:0000256" key="1">
    <source>
        <dbReference type="ARBA" id="ARBA00000085"/>
    </source>
</evidence>
<evidence type="ECO:0000256" key="10">
    <source>
        <dbReference type="SAM" id="MobiDB-lite"/>
    </source>
</evidence>
<proteinExistence type="predicted"/>
<keyword evidence="4" id="KW-0597">Phosphoprotein</keyword>
<keyword evidence="8 11" id="KW-1133">Transmembrane helix</keyword>
<accession>A0ABQ2ESI4</accession>
<dbReference type="PANTHER" id="PTHR43304">
    <property type="entry name" value="PHYTOCHROME-LIKE PROTEIN CPH1"/>
    <property type="match status" value="1"/>
</dbReference>
<dbReference type="InterPro" id="IPR007891">
    <property type="entry name" value="CHASE3"/>
</dbReference>
<keyword evidence="6 11" id="KW-0812">Transmembrane</keyword>
<feature type="domain" description="Histidine kinase" evidence="12">
    <location>
        <begin position="355"/>
        <end position="572"/>
    </location>
</feature>
<dbReference type="SMART" id="SM00388">
    <property type="entry name" value="HisKA"/>
    <property type="match status" value="1"/>
</dbReference>
<dbReference type="InterPro" id="IPR003661">
    <property type="entry name" value="HisK_dim/P_dom"/>
</dbReference>
<dbReference type="PRINTS" id="PR00344">
    <property type="entry name" value="BCTRLSENSOR"/>
</dbReference>
<evidence type="ECO:0000256" key="6">
    <source>
        <dbReference type="ARBA" id="ARBA00022692"/>
    </source>
</evidence>
<dbReference type="Pfam" id="PF00512">
    <property type="entry name" value="HisKA"/>
    <property type="match status" value="1"/>
</dbReference>
<gene>
    <name evidence="14" type="ORF">GCM10011583_59740</name>
</gene>
<dbReference type="InterPro" id="IPR003660">
    <property type="entry name" value="HAMP_dom"/>
</dbReference>
<dbReference type="CDD" id="cd00082">
    <property type="entry name" value="HisKA"/>
    <property type="match status" value="1"/>
</dbReference>
<evidence type="ECO:0000256" key="7">
    <source>
        <dbReference type="ARBA" id="ARBA00022777"/>
    </source>
</evidence>
<dbReference type="SUPFAM" id="SSF47384">
    <property type="entry name" value="Homodimeric domain of signal transducing histidine kinase"/>
    <property type="match status" value="1"/>
</dbReference>
<comment type="catalytic activity">
    <reaction evidence="1">
        <text>ATP + protein L-histidine = ADP + protein N-phospho-L-histidine.</text>
        <dbReference type="EC" id="2.7.13.3"/>
    </reaction>
</comment>
<dbReference type="PANTHER" id="PTHR43304:SF1">
    <property type="entry name" value="PAC DOMAIN-CONTAINING PROTEIN"/>
    <property type="match status" value="1"/>
</dbReference>
<dbReference type="SMART" id="SM00304">
    <property type="entry name" value="HAMP"/>
    <property type="match status" value="1"/>
</dbReference>
<evidence type="ECO:0000259" key="12">
    <source>
        <dbReference type="PROSITE" id="PS50109"/>
    </source>
</evidence>
<evidence type="ECO:0000313" key="14">
    <source>
        <dbReference type="EMBL" id="GGK19904.1"/>
    </source>
</evidence>
<keyword evidence="11" id="KW-0472">Membrane</keyword>
<dbReference type="SUPFAM" id="SSF158472">
    <property type="entry name" value="HAMP domain-like"/>
    <property type="match status" value="1"/>
</dbReference>
<dbReference type="GO" id="GO:0016301">
    <property type="term" value="F:kinase activity"/>
    <property type="evidence" value="ECO:0007669"/>
    <property type="project" value="UniProtKB-KW"/>
</dbReference>
<name>A0ABQ2ESI4_9ACTN</name>
<protein>
    <recommendedName>
        <fullName evidence="3">histidine kinase</fullName>
        <ecNumber evidence="3">2.7.13.3</ecNumber>
    </recommendedName>
</protein>
<organism evidence="14 15">
    <name type="scientific">Streptomyces camponoticapitis</name>
    <dbReference type="NCBI Taxonomy" id="1616125"/>
    <lineage>
        <taxon>Bacteria</taxon>
        <taxon>Bacillati</taxon>
        <taxon>Actinomycetota</taxon>
        <taxon>Actinomycetes</taxon>
        <taxon>Kitasatosporales</taxon>
        <taxon>Streptomycetaceae</taxon>
        <taxon>Streptomyces</taxon>
    </lineage>
</organism>
<dbReference type="InterPro" id="IPR052162">
    <property type="entry name" value="Sensor_kinase/Photoreceptor"/>
</dbReference>
<feature type="transmembrane region" description="Helical" evidence="11">
    <location>
        <begin position="74"/>
        <end position="98"/>
    </location>
</feature>
<dbReference type="InterPro" id="IPR003594">
    <property type="entry name" value="HATPase_dom"/>
</dbReference>
<dbReference type="InterPro" id="IPR004358">
    <property type="entry name" value="Sig_transdc_His_kin-like_C"/>
</dbReference>
<keyword evidence="5" id="KW-0808">Transferase</keyword>
<dbReference type="Gene3D" id="3.30.565.10">
    <property type="entry name" value="Histidine kinase-like ATPase, C-terminal domain"/>
    <property type="match status" value="1"/>
</dbReference>
<keyword evidence="15" id="KW-1185">Reference proteome</keyword>
<dbReference type="PROSITE" id="PS50109">
    <property type="entry name" value="HIS_KIN"/>
    <property type="match status" value="1"/>
</dbReference>
<comment type="subcellular location">
    <subcellularLocation>
        <location evidence="2">Cell membrane</location>
    </subcellularLocation>
</comment>
<evidence type="ECO:0000256" key="9">
    <source>
        <dbReference type="ARBA" id="ARBA00023012"/>
    </source>
</evidence>